<name>A0A0D3K2U8_EMIH1</name>
<reference evidence="2" key="1">
    <citation type="journal article" date="2013" name="Nature">
        <title>Pan genome of the phytoplankton Emiliania underpins its global distribution.</title>
        <authorList>
            <person name="Read B.A."/>
            <person name="Kegel J."/>
            <person name="Klute M.J."/>
            <person name="Kuo A."/>
            <person name="Lefebvre S.C."/>
            <person name="Maumus F."/>
            <person name="Mayer C."/>
            <person name="Miller J."/>
            <person name="Monier A."/>
            <person name="Salamov A."/>
            <person name="Young J."/>
            <person name="Aguilar M."/>
            <person name="Claverie J.M."/>
            <person name="Frickenhaus S."/>
            <person name="Gonzalez K."/>
            <person name="Herman E.K."/>
            <person name="Lin Y.C."/>
            <person name="Napier J."/>
            <person name="Ogata H."/>
            <person name="Sarno A.F."/>
            <person name="Shmutz J."/>
            <person name="Schroeder D."/>
            <person name="de Vargas C."/>
            <person name="Verret F."/>
            <person name="von Dassow P."/>
            <person name="Valentin K."/>
            <person name="Van de Peer Y."/>
            <person name="Wheeler G."/>
            <person name="Dacks J.B."/>
            <person name="Delwiche C.F."/>
            <person name="Dyhrman S.T."/>
            <person name="Glockner G."/>
            <person name="John U."/>
            <person name="Richards T."/>
            <person name="Worden A.Z."/>
            <person name="Zhang X."/>
            <person name="Grigoriev I.V."/>
            <person name="Allen A.E."/>
            <person name="Bidle K."/>
            <person name="Borodovsky M."/>
            <person name="Bowler C."/>
            <person name="Brownlee C."/>
            <person name="Cock J.M."/>
            <person name="Elias M."/>
            <person name="Gladyshev V.N."/>
            <person name="Groth M."/>
            <person name="Guda C."/>
            <person name="Hadaegh A."/>
            <person name="Iglesias-Rodriguez M.D."/>
            <person name="Jenkins J."/>
            <person name="Jones B.M."/>
            <person name="Lawson T."/>
            <person name="Leese F."/>
            <person name="Lindquist E."/>
            <person name="Lobanov A."/>
            <person name="Lomsadze A."/>
            <person name="Malik S.B."/>
            <person name="Marsh M.E."/>
            <person name="Mackinder L."/>
            <person name="Mock T."/>
            <person name="Mueller-Roeber B."/>
            <person name="Pagarete A."/>
            <person name="Parker M."/>
            <person name="Probert I."/>
            <person name="Quesneville H."/>
            <person name="Raines C."/>
            <person name="Rensing S.A."/>
            <person name="Riano-Pachon D.M."/>
            <person name="Richier S."/>
            <person name="Rokitta S."/>
            <person name="Shiraiwa Y."/>
            <person name="Soanes D.M."/>
            <person name="van der Giezen M."/>
            <person name="Wahlund T.M."/>
            <person name="Williams B."/>
            <person name="Wilson W."/>
            <person name="Wolfe G."/>
            <person name="Wurch L.L."/>
        </authorList>
    </citation>
    <scope>NUCLEOTIDE SEQUENCE</scope>
</reference>
<dbReference type="eggNOG" id="ENOG502S2ZG">
    <property type="taxonomic scope" value="Eukaryota"/>
</dbReference>
<dbReference type="HOGENOM" id="CLU_654600_0_0_1"/>
<organism evidence="1 2">
    <name type="scientific">Emiliania huxleyi (strain CCMP1516)</name>
    <dbReference type="NCBI Taxonomy" id="280463"/>
    <lineage>
        <taxon>Eukaryota</taxon>
        <taxon>Haptista</taxon>
        <taxon>Haptophyta</taxon>
        <taxon>Prymnesiophyceae</taxon>
        <taxon>Isochrysidales</taxon>
        <taxon>Noelaerhabdaceae</taxon>
        <taxon>Emiliania</taxon>
    </lineage>
</organism>
<dbReference type="OMA" id="NCAHEHT"/>
<dbReference type="Proteomes" id="UP000013827">
    <property type="component" value="Unassembled WGS sequence"/>
</dbReference>
<sequence length="420" mass="43053">MDSAGPIDWSTALRGWTFADVLTAFEALPESLQQPLHAALTTAPKPVPPPAPWAVAGGSVSWLLDELGLSGLYGSTFAEYGVETVAQMLGPEGGDPSALIASLRELGVTRDHRDKIERLARSPRPCGASGGCFDRAFLAACRPLHAQHMGCENMGPLLYSLVRFTKAQGGGRAGGRAALADNDAELAACAAAVATDGYTVAQADWMADAGAATEAAAAEAAAGGGACGGGGSDGGDGAGGGGSRFWVSAACERGASMLHAIDDMGAAEGGNRGSAHLIEEAAERLGLRRHLRLHQGDAYEMAGAPLSDGDGDASQAEGDGSPAAAAADLDVLWLDFGLGGSTRIGALASHFSPTSPARSAAAQRERRSEAASDVAATRCGHLCEFETLSLLEPHKRYQNSVSIFQKRDGGWAEPLHTMYP</sequence>
<proteinExistence type="predicted"/>
<dbReference type="EnsemblProtists" id="EOD30083">
    <property type="protein sequence ID" value="EOD30083"/>
    <property type="gene ID" value="EMIHUDRAFT_99558"/>
</dbReference>
<dbReference type="PaxDb" id="2903-EOD30083"/>
<keyword evidence="2" id="KW-1185">Reference proteome</keyword>
<dbReference type="KEGG" id="ehx:EMIHUDRAFT_99558"/>
<evidence type="ECO:0000313" key="2">
    <source>
        <dbReference type="Proteomes" id="UP000013827"/>
    </source>
</evidence>
<dbReference type="GeneID" id="17275357"/>
<evidence type="ECO:0000313" key="1">
    <source>
        <dbReference type="EnsemblProtists" id="EOD30083"/>
    </source>
</evidence>
<dbReference type="RefSeq" id="XP_005782512.1">
    <property type="nucleotide sequence ID" value="XM_005782455.1"/>
</dbReference>
<dbReference type="AlphaFoldDB" id="A0A0D3K2U8"/>
<accession>A0A0D3K2U8</accession>
<protein>
    <recommendedName>
        <fullName evidence="3">SAM domain-containing protein</fullName>
    </recommendedName>
</protein>
<evidence type="ECO:0008006" key="3">
    <source>
        <dbReference type="Google" id="ProtNLM"/>
    </source>
</evidence>
<reference evidence="1" key="2">
    <citation type="submission" date="2024-10" db="UniProtKB">
        <authorList>
            <consortium name="EnsemblProtists"/>
        </authorList>
    </citation>
    <scope>IDENTIFICATION</scope>
</reference>